<dbReference type="InterPro" id="IPR036390">
    <property type="entry name" value="WH_DNA-bd_sf"/>
</dbReference>
<dbReference type="Proteomes" id="UP000035955">
    <property type="component" value="Unassembled WGS sequence"/>
</dbReference>
<dbReference type="Pfam" id="PF13280">
    <property type="entry name" value="WYL"/>
    <property type="match status" value="1"/>
</dbReference>
<proteinExistence type="predicted"/>
<dbReference type="Gene3D" id="1.10.10.10">
    <property type="entry name" value="Winged helix-like DNA-binding domain superfamily/Winged helix DNA-binding domain"/>
    <property type="match status" value="1"/>
</dbReference>
<dbReference type="InterPro" id="IPR026881">
    <property type="entry name" value="WYL_dom"/>
</dbReference>
<dbReference type="Pfam" id="PF08279">
    <property type="entry name" value="HTH_11"/>
    <property type="match status" value="1"/>
</dbReference>
<dbReference type="GO" id="GO:0003677">
    <property type="term" value="F:DNA binding"/>
    <property type="evidence" value="ECO:0007669"/>
    <property type="project" value="UniProtKB-KW"/>
</dbReference>
<dbReference type="InterPro" id="IPR013196">
    <property type="entry name" value="HTH_11"/>
</dbReference>
<dbReference type="PROSITE" id="PS52050">
    <property type="entry name" value="WYL"/>
    <property type="match status" value="1"/>
</dbReference>
<keyword evidence="4" id="KW-1185">Reference proteome</keyword>
<gene>
    <name evidence="3" type="ORF">VQ02_00095</name>
</gene>
<dbReference type="OrthoDB" id="9807255at2"/>
<accession>A0A0J6TCV7</accession>
<dbReference type="PANTHER" id="PTHR34580">
    <property type="match status" value="1"/>
</dbReference>
<sequence>MRRADRLFEIIQVLRRASGPLTAERIAAELETSKRTIYRDIDALVAQRVPIRGEAGVGYVLERGFDLPPLMLSVDEAEAVALGAQWVVAHAEPALARAAVAVLAKLAAVVPEDLRPVLDDPAVGTPPGPGREDARVAGDLDVARLRRWCREGRRLAIGYVDETGAASERLVRSFLVGYVATVRIVAAWCELRQDFRVFRTDRLTAVTFLDERYPERSAALRRRWLALMRERRAAPVTAEPVTSPTGSAS</sequence>
<dbReference type="InterPro" id="IPR051534">
    <property type="entry name" value="CBASS_pafABC_assoc_protein"/>
</dbReference>
<name>A0A0J6TCV7_9HYPH</name>
<feature type="domain" description="Helix-turn-helix type 11" evidence="1">
    <location>
        <begin position="6"/>
        <end position="59"/>
    </location>
</feature>
<dbReference type="InterPro" id="IPR036388">
    <property type="entry name" value="WH-like_DNA-bd_sf"/>
</dbReference>
<dbReference type="PATRIC" id="fig|298794.3.peg.19"/>
<evidence type="ECO:0000259" key="2">
    <source>
        <dbReference type="Pfam" id="PF13280"/>
    </source>
</evidence>
<feature type="domain" description="WYL" evidence="2">
    <location>
        <begin position="143"/>
        <end position="207"/>
    </location>
</feature>
<evidence type="ECO:0000313" key="3">
    <source>
        <dbReference type="EMBL" id="KMO43458.1"/>
    </source>
</evidence>
<dbReference type="SUPFAM" id="SSF46785">
    <property type="entry name" value="Winged helix' DNA-binding domain"/>
    <property type="match status" value="1"/>
</dbReference>
<dbReference type="EMBL" id="LABY01000001">
    <property type="protein sequence ID" value="KMO43458.1"/>
    <property type="molecule type" value="Genomic_DNA"/>
</dbReference>
<reference evidence="3 4" key="1">
    <citation type="submission" date="2015-03" db="EMBL/GenBank/DDBJ databases">
        <title>Genome sequencing of Methylobacterium variabile DSM 16961.</title>
        <authorList>
            <person name="Chaudhry V."/>
            <person name="Patil P.B."/>
        </authorList>
    </citation>
    <scope>NUCLEOTIDE SEQUENCE [LARGE SCALE GENOMIC DNA]</scope>
    <source>
        <strain evidence="3 4">DSM 16961</strain>
    </source>
</reference>
<evidence type="ECO:0000313" key="4">
    <source>
        <dbReference type="Proteomes" id="UP000035955"/>
    </source>
</evidence>
<dbReference type="AlphaFoldDB" id="A0A0J6TCV7"/>
<comment type="caution">
    <text evidence="3">The sequence shown here is derived from an EMBL/GenBank/DDBJ whole genome shotgun (WGS) entry which is preliminary data.</text>
</comment>
<dbReference type="PANTHER" id="PTHR34580:SF3">
    <property type="entry name" value="PROTEIN PAFB"/>
    <property type="match status" value="1"/>
</dbReference>
<evidence type="ECO:0000259" key="1">
    <source>
        <dbReference type="Pfam" id="PF08279"/>
    </source>
</evidence>
<dbReference type="RefSeq" id="WP_048442111.1">
    <property type="nucleotide sequence ID" value="NZ_LABY01000001.1"/>
</dbReference>
<keyword evidence="3" id="KW-0238">DNA-binding</keyword>
<protein>
    <submittedName>
        <fullName evidence="3">DNA-binding protein</fullName>
    </submittedName>
</protein>
<organism evidence="3 4">
    <name type="scientific">Methylobacterium variabile</name>
    <dbReference type="NCBI Taxonomy" id="298794"/>
    <lineage>
        <taxon>Bacteria</taxon>
        <taxon>Pseudomonadati</taxon>
        <taxon>Pseudomonadota</taxon>
        <taxon>Alphaproteobacteria</taxon>
        <taxon>Hyphomicrobiales</taxon>
        <taxon>Methylobacteriaceae</taxon>
        <taxon>Methylobacterium</taxon>
    </lineage>
</organism>